<evidence type="ECO:0000259" key="3">
    <source>
        <dbReference type="Pfam" id="PF11250"/>
    </source>
</evidence>
<dbReference type="Pfam" id="PF11250">
    <property type="entry name" value="FAF"/>
    <property type="match status" value="1"/>
</dbReference>
<name>A0A9D4UCQ9_ADICA</name>
<sequence length="645" mass="70874">MRPIRRSLLPVFVYRRSHLIFSSMPLLFLMRRKSGSWRGFLEETPSLSKSSAVVLRRHESVAMLPHMFSNLAVGQTHSEPGMLGKDLLKITLPCPGEPNCEANVSSAEGPEGGAEPLIGLEMQGASSSGSISILTSAKQLCDETMTVTDLSSKSPCLWDGDESIDDNAGPIPKIIEVSNVQVSSTWLKKPREEFLGAESSTLELEQDWRVNNSSCCAASNQIVASRTAHWDDWWSGQSEEFRVTRWTGEHGDTSKGEGSTPAMVVDVDEDASDEGYLVLDEQEDELEICSDSEAHHDTGDGGILEHVHHDAHNGVNEESPTDRQPGFLSRYKEDDIWSDEHFVSSQVKGFPPPISILANETHPGLPSHVPKTLWRSVKRNGRFVLQEVQARPREFFQATREYGRLRLQLVRPDSETTGSYTETASMEDKEGSLISRESVPGNSGSSLKVFQAEDCANGTPGASPSASPGVKILSQGNQSEDQELRGATHDNKDCANSSQGFSSLTLLFDQLGGALQQEHSGADIEQRAARRTSADAFLKEYPDQGESDAAVERSSVADYKVIVKEVPGERVYGEGFGCMSSDIMSQELTQLDVCNQASGVPHEREECYRQDYQHPRFSTTYGFDNISVLSPSQTLMQLPIQSAVR</sequence>
<evidence type="ECO:0000313" key="4">
    <source>
        <dbReference type="EMBL" id="KAI5065480.1"/>
    </source>
</evidence>
<keyword evidence="5" id="KW-1185">Reference proteome</keyword>
<dbReference type="PANTHER" id="PTHR33155:SF75">
    <property type="entry name" value="OS02G0750800 PROTEIN"/>
    <property type="match status" value="1"/>
</dbReference>
<accession>A0A9D4UCQ9</accession>
<feature type="compositionally biased region" description="Polar residues" evidence="2">
    <location>
        <begin position="415"/>
        <end position="424"/>
    </location>
</feature>
<gene>
    <name evidence="4" type="ORF">GOP47_0020175</name>
</gene>
<protein>
    <recommendedName>
        <fullName evidence="3">FAF domain-containing protein</fullName>
    </recommendedName>
</protein>
<organism evidence="4 5">
    <name type="scientific">Adiantum capillus-veneris</name>
    <name type="common">Maidenhair fern</name>
    <dbReference type="NCBI Taxonomy" id="13818"/>
    <lineage>
        <taxon>Eukaryota</taxon>
        <taxon>Viridiplantae</taxon>
        <taxon>Streptophyta</taxon>
        <taxon>Embryophyta</taxon>
        <taxon>Tracheophyta</taxon>
        <taxon>Polypodiopsida</taxon>
        <taxon>Polypodiidae</taxon>
        <taxon>Polypodiales</taxon>
        <taxon>Pteridineae</taxon>
        <taxon>Pteridaceae</taxon>
        <taxon>Vittarioideae</taxon>
        <taxon>Adiantum</taxon>
    </lineage>
</organism>
<comment type="similarity">
    <text evidence="1">Belongs to the fantastic four family.</text>
</comment>
<dbReference type="InterPro" id="IPR046431">
    <property type="entry name" value="FAF_dom"/>
</dbReference>
<dbReference type="Proteomes" id="UP000886520">
    <property type="component" value="Chromosome 19"/>
</dbReference>
<feature type="region of interest" description="Disordered" evidence="2">
    <location>
        <begin position="413"/>
        <end position="495"/>
    </location>
</feature>
<dbReference type="PANTHER" id="PTHR33155">
    <property type="entry name" value="FANTASTIC FOUR-LIKE PROTEIN (DUF3049)"/>
    <property type="match status" value="1"/>
</dbReference>
<reference evidence="4" key="1">
    <citation type="submission" date="2021-01" db="EMBL/GenBank/DDBJ databases">
        <title>Adiantum capillus-veneris genome.</title>
        <authorList>
            <person name="Fang Y."/>
            <person name="Liao Q."/>
        </authorList>
    </citation>
    <scope>NUCLEOTIDE SEQUENCE</scope>
    <source>
        <strain evidence="4">H3</strain>
        <tissue evidence="4">Leaf</tissue>
    </source>
</reference>
<dbReference type="AlphaFoldDB" id="A0A9D4UCQ9"/>
<proteinExistence type="inferred from homology"/>
<feature type="domain" description="FAF" evidence="3">
    <location>
        <begin position="350"/>
        <end position="409"/>
    </location>
</feature>
<dbReference type="InterPro" id="IPR021410">
    <property type="entry name" value="FAF"/>
</dbReference>
<comment type="caution">
    <text evidence="4">The sequence shown here is derived from an EMBL/GenBank/DDBJ whole genome shotgun (WGS) entry which is preliminary data.</text>
</comment>
<evidence type="ECO:0000256" key="1">
    <source>
        <dbReference type="ARBA" id="ARBA00008690"/>
    </source>
</evidence>
<dbReference type="EMBL" id="JABFUD020000019">
    <property type="protein sequence ID" value="KAI5065480.1"/>
    <property type="molecule type" value="Genomic_DNA"/>
</dbReference>
<feature type="compositionally biased region" description="Basic and acidic residues" evidence="2">
    <location>
        <begin position="482"/>
        <end position="493"/>
    </location>
</feature>
<evidence type="ECO:0000256" key="2">
    <source>
        <dbReference type="SAM" id="MobiDB-lite"/>
    </source>
</evidence>
<dbReference type="OrthoDB" id="1931928at2759"/>
<evidence type="ECO:0000313" key="5">
    <source>
        <dbReference type="Proteomes" id="UP000886520"/>
    </source>
</evidence>